<sequence length="281" mass="29863">MGAKTVNKLAVPGATLHYEVTGSGPVLLLIAGGGTDAGVYSGIVGQLAAEYTVVTYDPRGNSRSRYDGDATDESIEQSAADALALLDAVAGAGGETAYVFGSGAGAITGLELISRHPDRVRMLVAHEPPCTEILPDAADARAFFEEVCTAYREEGLTAADVVFMMGTGMDDDAMPPLEDLLPEYRELAERMQANAANFYEHKLLPFTRYVPDLDALKRVADRVVPAAGLESYRHLPGRPVEVIAEHLGWPVVMFPGGHGGYSSHPAPFATHLAHLLRSDTV</sequence>
<comment type="caution">
    <text evidence="2">The sequence shown here is derived from an EMBL/GenBank/DDBJ whole genome shotgun (WGS) entry which is preliminary data.</text>
</comment>
<gene>
    <name evidence="2" type="ORF">BJY22_002984</name>
</gene>
<evidence type="ECO:0000313" key="2">
    <source>
        <dbReference type="EMBL" id="NIK57267.1"/>
    </source>
</evidence>
<dbReference type="AlphaFoldDB" id="A0A7X5V9Y0"/>
<accession>A0A7X5V9Y0</accession>
<evidence type="ECO:0000313" key="3">
    <source>
        <dbReference type="Proteomes" id="UP000555407"/>
    </source>
</evidence>
<dbReference type="InterPro" id="IPR000073">
    <property type="entry name" value="AB_hydrolase_1"/>
</dbReference>
<proteinExistence type="predicted"/>
<dbReference type="SUPFAM" id="SSF53474">
    <property type="entry name" value="alpha/beta-Hydrolases"/>
    <property type="match status" value="1"/>
</dbReference>
<dbReference type="InterPro" id="IPR029058">
    <property type="entry name" value="AB_hydrolase_fold"/>
</dbReference>
<dbReference type="GO" id="GO:0004806">
    <property type="term" value="F:triacylglycerol lipase activity"/>
    <property type="evidence" value="ECO:0007669"/>
    <property type="project" value="TreeGrafter"/>
</dbReference>
<protein>
    <submittedName>
        <fullName evidence="2">Pimeloyl-ACP methyl ester carboxylesterase</fullName>
    </submittedName>
</protein>
<dbReference type="RefSeq" id="WP_167207234.1">
    <property type="nucleotide sequence ID" value="NZ_JAASRO010000001.1"/>
</dbReference>
<keyword evidence="3" id="KW-1185">Reference proteome</keyword>
<dbReference type="Proteomes" id="UP000555407">
    <property type="component" value="Unassembled WGS sequence"/>
</dbReference>
<evidence type="ECO:0000259" key="1">
    <source>
        <dbReference type="Pfam" id="PF00561"/>
    </source>
</evidence>
<reference evidence="2 3" key="1">
    <citation type="submission" date="2020-03" db="EMBL/GenBank/DDBJ databases">
        <title>Sequencing the genomes of 1000 actinobacteria strains.</title>
        <authorList>
            <person name="Klenk H.-P."/>
        </authorList>
    </citation>
    <scope>NUCLEOTIDE SEQUENCE [LARGE SCALE GENOMIC DNA]</scope>
    <source>
        <strain evidence="2 3">DSM 45490</strain>
    </source>
</reference>
<dbReference type="InterPro" id="IPR050471">
    <property type="entry name" value="AB_hydrolase"/>
</dbReference>
<dbReference type="PANTHER" id="PTHR43433">
    <property type="entry name" value="HYDROLASE, ALPHA/BETA FOLD FAMILY PROTEIN"/>
    <property type="match status" value="1"/>
</dbReference>
<dbReference type="GO" id="GO:0046503">
    <property type="term" value="P:glycerolipid catabolic process"/>
    <property type="evidence" value="ECO:0007669"/>
    <property type="project" value="TreeGrafter"/>
</dbReference>
<feature type="domain" description="AB hydrolase-1" evidence="1">
    <location>
        <begin position="25"/>
        <end position="158"/>
    </location>
</feature>
<dbReference type="PANTHER" id="PTHR43433:SF5">
    <property type="entry name" value="AB HYDROLASE-1 DOMAIN-CONTAINING PROTEIN"/>
    <property type="match status" value="1"/>
</dbReference>
<dbReference type="EMBL" id="JAASRO010000001">
    <property type="protein sequence ID" value="NIK57267.1"/>
    <property type="molecule type" value="Genomic_DNA"/>
</dbReference>
<organism evidence="2 3">
    <name type="scientific">Kribbella shirazensis</name>
    <dbReference type="NCBI Taxonomy" id="1105143"/>
    <lineage>
        <taxon>Bacteria</taxon>
        <taxon>Bacillati</taxon>
        <taxon>Actinomycetota</taxon>
        <taxon>Actinomycetes</taxon>
        <taxon>Propionibacteriales</taxon>
        <taxon>Kribbellaceae</taxon>
        <taxon>Kribbella</taxon>
    </lineage>
</organism>
<dbReference type="Pfam" id="PF00561">
    <property type="entry name" value="Abhydrolase_1"/>
    <property type="match status" value="1"/>
</dbReference>
<dbReference type="Gene3D" id="3.40.50.1820">
    <property type="entry name" value="alpha/beta hydrolase"/>
    <property type="match status" value="1"/>
</dbReference>
<name>A0A7X5V9Y0_9ACTN</name>